<organism evidence="3 4">
    <name type="scientific">Marinibaculum pumilum</name>
    <dbReference type="NCBI Taxonomy" id="1766165"/>
    <lineage>
        <taxon>Bacteria</taxon>
        <taxon>Pseudomonadati</taxon>
        <taxon>Pseudomonadota</taxon>
        <taxon>Alphaproteobacteria</taxon>
        <taxon>Rhodospirillales</taxon>
        <taxon>Rhodospirillaceae</taxon>
        <taxon>Marinibaculum</taxon>
    </lineage>
</organism>
<dbReference type="EMBL" id="JBHRTR010000037">
    <property type="protein sequence ID" value="MFC3230335.1"/>
    <property type="molecule type" value="Genomic_DNA"/>
</dbReference>
<dbReference type="RefSeq" id="WP_379905406.1">
    <property type="nucleotide sequence ID" value="NZ_JBHRTR010000037.1"/>
</dbReference>
<name>A0ABV7L6T6_9PROT</name>
<dbReference type="Gene3D" id="3.30.300.30">
    <property type="match status" value="1"/>
</dbReference>
<dbReference type="Proteomes" id="UP001595528">
    <property type="component" value="Unassembled WGS sequence"/>
</dbReference>
<protein>
    <submittedName>
        <fullName evidence="3">Acyl-CoA synthetase</fullName>
    </submittedName>
</protein>
<evidence type="ECO:0000259" key="1">
    <source>
        <dbReference type="Pfam" id="PF00501"/>
    </source>
</evidence>
<gene>
    <name evidence="3" type="ORF">ACFOGJ_24000</name>
</gene>
<evidence type="ECO:0000313" key="4">
    <source>
        <dbReference type="Proteomes" id="UP001595528"/>
    </source>
</evidence>
<sequence length="622" mass="64889">MTETAAEARPRIAGLADIEALEAQPFEQVYPPVSAYDLLRRSAERHGDRVAIAFQPVGDPEVPVRETSYAALLGRVTQAANLFRSLGVDRDSAVALLMPPVPDTHLALWGAETAGRACPINFMLNADHIVELLQAAQAKVLVAYGPDPALPVWEKAQAVAARLPGLAVLQGGTGEGQGSLLAAMAGHRGDALDFPEPGRDDVAACFHTGGTTGAPKLAQHRHGNQVHTAISAAMFYDAGPEDVIVNGFPLFHVAGAFVYGLSMFAVGAKVILPTPLGFRDQAYMRNYWRFVDRERVTLLAAVPTIMATLLGTPVDGADISSARLLATGGSPLPTELAAAFEAQFGLPVRNILGMTECAGVVSIEPVHGPRVPGSAGLRLPFSEVAAVPLGPDGPDMARRCAVGETGVVVLRGPNVSPGYTDPARNAGTFAGDGWLVSGDLGHVDERGYIHVTGRSKDVIIRGGHNIDPAVIEEALAAHPAVEICAAVGRPDTYAGELPVAFVTLKAGQAATEAELLDFLADRIAERPALPKQVTALEAMPLTPVGKIYKPALRLKAIEAVFADLLAPAAAETGAAISVTGQDEGGRLSAVIRLAGGDKAAAQAAIATALRDISVPWRLERTG</sequence>
<dbReference type="InterPro" id="IPR050237">
    <property type="entry name" value="ATP-dep_AMP-bd_enzyme"/>
</dbReference>
<dbReference type="Pfam" id="PF00501">
    <property type="entry name" value="AMP-binding"/>
    <property type="match status" value="1"/>
</dbReference>
<dbReference type="PANTHER" id="PTHR43767:SF1">
    <property type="entry name" value="NONRIBOSOMAL PEPTIDE SYNTHASE PES1 (EUROFUNG)-RELATED"/>
    <property type="match status" value="1"/>
</dbReference>
<dbReference type="Gene3D" id="3.40.50.12780">
    <property type="entry name" value="N-terminal domain of ligase-like"/>
    <property type="match status" value="1"/>
</dbReference>
<dbReference type="SUPFAM" id="SSF56801">
    <property type="entry name" value="Acetyl-CoA synthetase-like"/>
    <property type="match status" value="1"/>
</dbReference>
<dbReference type="NCBIfam" id="NF005714">
    <property type="entry name" value="PRK07529.1"/>
    <property type="match status" value="1"/>
</dbReference>
<dbReference type="Pfam" id="PF13193">
    <property type="entry name" value="AMP-binding_C"/>
    <property type="match status" value="1"/>
</dbReference>
<feature type="domain" description="AMP-binding enzyme C-terminal" evidence="2">
    <location>
        <begin position="471"/>
        <end position="546"/>
    </location>
</feature>
<dbReference type="PANTHER" id="PTHR43767">
    <property type="entry name" value="LONG-CHAIN-FATTY-ACID--COA LIGASE"/>
    <property type="match status" value="1"/>
</dbReference>
<accession>A0ABV7L6T6</accession>
<comment type="caution">
    <text evidence="3">The sequence shown here is derived from an EMBL/GenBank/DDBJ whole genome shotgun (WGS) entry which is preliminary data.</text>
</comment>
<keyword evidence="4" id="KW-1185">Reference proteome</keyword>
<dbReference type="InterPro" id="IPR042099">
    <property type="entry name" value="ANL_N_sf"/>
</dbReference>
<dbReference type="InterPro" id="IPR045851">
    <property type="entry name" value="AMP-bd_C_sf"/>
</dbReference>
<proteinExistence type="predicted"/>
<evidence type="ECO:0000259" key="2">
    <source>
        <dbReference type="Pfam" id="PF13193"/>
    </source>
</evidence>
<dbReference type="InterPro" id="IPR000873">
    <property type="entry name" value="AMP-dep_synth/lig_dom"/>
</dbReference>
<feature type="domain" description="AMP-dependent synthetase/ligase" evidence="1">
    <location>
        <begin position="39"/>
        <end position="419"/>
    </location>
</feature>
<evidence type="ECO:0000313" key="3">
    <source>
        <dbReference type="EMBL" id="MFC3230335.1"/>
    </source>
</evidence>
<dbReference type="InterPro" id="IPR025110">
    <property type="entry name" value="AMP-bd_C"/>
</dbReference>
<reference evidence="4" key="1">
    <citation type="journal article" date="2019" name="Int. J. Syst. Evol. Microbiol.">
        <title>The Global Catalogue of Microorganisms (GCM) 10K type strain sequencing project: providing services to taxonomists for standard genome sequencing and annotation.</title>
        <authorList>
            <consortium name="The Broad Institute Genomics Platform"/>
            <consortium name="The Broad Institute Genome Sequencing Center for Infectious Disease"/>
            <person name="Wu L."/>
            <person name="Ma J."/>
        </authorList>
    </citation>
    <scope>NUCLEOTIDE SEQUENCE [LARGE SCALE GENOMIC DNA]</scope>
    <source>
        <strain evidence="4">KCTC 42964</strain>
    </source>
</reference>